<evidence type="ECO:0000313" key="11">
    <source>
        <dbReference type="EMBL" id="CAL6107792.1"/>
    </source>
</evidence>
<evidence type="ECO:0000256" key="6">
    <source>
        <dbReference type="PIRNR" id="PIRNR001093"/>
    </source>
</evidence>
<evidence type="ECO:0000256" key="2">
    <source>
        <dbReference type="ARBA" id="ARBA00006285"/>
    </source>
</evidence>
<organism evidence="11 12">
    <name type="scientific">Hexamita inflata</name>
    <dbReference type="NCBI Taxonomy" id="28002"/>
    <lineage>
        <taxon>Eukaryota</taxon>
        <taxon>Metamonada</taxon>
        <taxon>Diplomonadida</taxon>
        <taxon>Hexamitidae</taxon>
        <taxon>Hexamitinae</taxon>
        <taxon>Hexamita</taxon>
    </lineage>
</organism>
<comment type="caution">
    <text evidence="11">The sequence shown here is derived from an EMBL/GenBank/DDBJ whole genome shotgun (WGS) entry which is preliminary data.</text>
</comment>
<dbReference type="SUPFAM" id="SSF51445">
    <property type="entry name" value="(Trans)glycosidases"/>
    <property type="match status" value="1"/>
</dbReference>
<name>A0ABP1MKM2_9EUKA</name>
<dbReference type="InterPro" id="IPR015883">
    <property type="entry name" value="Glyco_hydro_20_cat"/>
</dbReference>
<keyword evidence="8" id="KW-0732">Signal</keyword>
<feature type="domain" description="Glycoside hydrolase family 20 catalytic" evidence="9">
    <location>
        <begin position="145"/>
        <end position="473"/>
    </location>
</feature>
<dbReference type="EMBL" id="CAXDID020000640">
    <property type="protein sequence ID" value="CAL6107792.1"/>
    <property type="molecule type" value="Genomic_DNA"/>
</dbReference>
<feature type="chain" id="PRO_5046851709" description="Beta-hexosaminidase" evidence="8">
    <location>
        <begin position="18"/>
        <end position="544"/>
    </location>
</feature>
<evidence type="ECO:0000256" key="8">
    <source>
        <dbReference type="SAM" id="SignalP"/>
    </source>
</evidence>
<evidence type="ECO:0000256" key="5">
    <source>
        <dbReference type="ARBA" id="ARBA00023295"/>
    </source>
</evidence>
<evidence type="ECO:0000313" key="12">
    <source>
        <dbReference type="Proteomes" id="UP001642409"/>
    </source>
</evidence>
<dbReference type="Proteomes" id="UP001642409">
    <property type="component" value="Unassembled WGS sequence"/>
</dbReference>
<evidence type="ECO:0000259" key="10">
    <source>
        <dbReference type="Pfam" id="PF14845"/>
    </source>
</evidence>
<keyword evidence="3 6" id="KW-0378">Hydrolase</keyword>
<sequence length="544" mass="60925">MLIFNTLLAITPLPVNYTVTNQSYKVSLLTYTCALPSGADCLSVLQPMINFYTPLAFPSGTSSFQKEDAAISTVIISISTDQPPVDFKSANESYSIITDSTGIKISADNSFGVARALSTLSQIIYQLAPKQYFINYSQILDYPKYPYRAVMVDSSRHFLPLSTLKRQVAALSIAKMSVLHLHESDSQSFPTKTKTEPGSNFVKGAWKTGGFQYYHTLEQLLELATYAKNLGVFIMIEFDMPGHASSWGSADSTIVCACRDVINPVNELTYEYIRTFLKDIFEVLYKPFGFNPMVHLGGDEVNSGCFTSDPKVKSELDKKGWGSKEAWQYLHQRVVTIIETLAKDLYPDRQSLQYRFYWQESFTNGNNLSNGGIMHAWMSTHEIANAAMKEVYSIRSQGWYLDLNQPGGNQEAFVDSWMDFYKIDVTGGLKDEKKKKFVLGGGGCQWGEKVNDGNIDEQIWPRSIAISEVLWSEPDNRVINAQLKQRLNELTCKIRSAGVQSGALIASQPCPGIDDRDDNQVIQGWRGPDLQLGEEDEGWGGRKR</sequence>
<keyword evidence="4" id="KW-0325">Glycoprotein</keyword>
<dbReference type="Gene3D" id="3.20.20.80">
    <property type="entry name" value="Glycosidases"/>
    <property type="match status" value="1"/>
</dbReference>
<dbReference type="PIRSF" id="PIRSF001093">
    <property type="entry name" value="B-hxosamndse_ab_euk"/>
    <property type="match status" value="1"/>
</dbReference>
<dbReference type="Pfam" id="PF00728">
    <property type="entry name" value="Glyco_hydro_20"/>
    <property type="match status" value="1"/>
</dbReference>
<dbReference type="InterPro" id="IPR025705">
    <property type="entry name" value="Beta_hexosaminidase_sua/sub"/>
</dbReference>
<evidence type="ECO:0000256" key="4">
    <source>
        <dbReference type="ARBA" id="ARBA00023180"/>
    </source>
</evidence>
<dbReference type="InterPro" id="IPR029019">
    <property type="entry name" value="HEX_eukaryotic_N"/>
</dbReference>
<evidence type="ECO:0000259" key="9">
    <source>
        <dbReference type="Pfam" id="PF00728"/>
    </source>
</evidence>
<dbReference type="PANTHER" id="PTHR22600:SF21">
    <property type="entry name" value="BETA-HEXOSAMINIDASE A"/>
    <property type="match status" value="1"/>
</dbReference>
<dbReference type="PRINTS" id="PR00738">
    <property type="entry name" value="GLHYDRLASE20"/>
</dbReference>
<evidence type="ECO:0000256" key="1">
    <source>
        <dbReference type="ARBA" id="ARBA00001231"/>
    </source>
</evidence>
<dbReference type="EC" id="3.2.1.52" evidence="6"/>
<protein>
    <recommendedName>
        <fullName evidence="6">Beta-hexosaminidase</fullName>
        <ecNumber evidence="6">3.2.1.52</ecNumber>
    </recommendedName>
</protein>
<reference evidence="11 12" key="1">
    <citation type="submission" date="2024-07" db="EMBL/GenBank/DDBJ databases">
        <authorList>
            <person name="Akdeniz Z."/>
        </authorList>
    </citation>
    <scope>NUCLEOTIDE SEQUENCE [LARGE SCALE GENOMIC DNA]</scope>
</reference>
<keyword evidence="5 6" id="KW-0326">Glycosidase</keyword>
<evidence type="ECO:0000256" key="7">
    <source>
        <dbReference type="SAM" id="MobiDB-lite"/>
    </source>
</evidence>
<dbReference type="InterPro" id="IPR029018">
    <property type="entry name" value="Hex-like_dom2"/>
</dbReference>
<feature type="region of interest" description="Disordered" evidence="7">
    <location>
        <begin position="507"/>
        <end position="544"/>
    </location>
</feature>
<dbReference type="PANTHER" id="PTHR22600">
    <property type="entry name" value="BETA-HEXOSAMINIDASE"/>
    <property type="match status" value="1"/>
</dbReference>
<feature type="signal peptide" evidence="8">
    <location>
        <begin position="1"/>
        <end position="17"/>
    </location>
</feature>
<keyword evidence="12" id="KW-1185">Reference proteome</keyword>
<comment type="similarity">
    <text evidence="2 6">Belongs to the glycosyl hydrolase 20 family.</text>
</comment>
<dbReference type="Gene3D" id="3.30.379.10">
    <property type="entry name" value="Chitobiase/beta-hexosaminidase domain 2-like"/>
    <property type="match status" value="1"/>
</dbReference>
<evidence type="ECO:0000256" key="3">
    <source>
        <dbReference type="ARBA" id="ARBA00022801"/>
    </source>
</evidence>
<dbReference type="Pfam" id="PF14845">
    <property type="entry name" value="Glycohydro_20b2"/>
    <property type="match status" value="1"/>
</dbReference>
<feature type="domain" description="Beta-hexosaminidase eukaryotic type N-terminal" evidence="10">
    <location>
        <begin position="48"/>
        <end position="123"/>
    </location>
</feature>
<comment type="catalytic activity">
    <reaction evidence="1 6">
        <text>Hydrolysis of terminal non-reducing N-acetyl-D-hexosamine residues in N-acetyl-beta-D-hexosaminides.</text>
        <dbReference type="EC" id="3.2.1.52"/>
    </reaction>
</comment>
<proteinExistence type="inferred from homology"/>
<gene>
    <name evidence="11" type="ORF">HINF_LOCUS74660</name>
</gene>
<accession>A0ABP1MKM2</accession>
<dbReference type="InterPro" id="IPR017853">
    <property type="entry name" value="GH"/>
</dbReference>
<dbReference type="SUPFAM" id="SSF55545">
    <property type="entry name" value="beta-N-acetylhexosaminidase-like domain"/>
    <property type="match status" value="1"/>
</dbReference>